<evidence type="ECO:0000313" key="2">
    <source>
        <dbReference type="EMBL" id="SUA78679.1"/>
    </source>
</evidence>
<accession>A0A378YQI5</accession>
<dbReference type="EMBL" id="UGRY01000002">
    <property type="protein sequence ID" value="SUA78679.1"/>
    <property type="molecule type" value="Genomic_DNA"/>
</dbReference>
<dbReference type="AlphaFoldDB" id="A0A378YQI5"/>
<keyword evidence="3" id="KW-1185">Reference proteome</keyword>
<organism evidence="2 3">
    <name type="scientific">Nocardia otitidiscaviarum</name>
    <dbReference type="NCBI Taxonomy" id="1823"/>
    <lineage>
        <taxon>Bacteria</taxon>
        <taxon>Bacillati</taxon>
        <taxon>Actinomycetota</taxon>
        <taxon>Actinomycetes</taxon>
        <taxon>Mycobacteriales</taxon>
        <taxon>Nocardiaceae</taxon>
        <taxon>Nocardia</taxon>
    </lineage>
</organism>
<protein>
    <submittedName>
        <fullName evidence="2">Uncharacterized protein conserved in bacteria</fullName>
    </submittedName>
</protein>
<dbReference type="PANTHER" id="PTHR39338">
    <property type="entry name" value="BLL5662 PROTEIN-RELATED"/>
    <property type="match status" value="1"/>
</dbReference>
<dbReference type="STRING" id="1406858.GCA_000710895_05264"/>
<dbReference type="PANTHER" id="PTHR39338:SF5">
    <property type="entry name" value="BLR6139 PROTEIN"/>
    <property type="match status" value="1"/>
</dbReference>
<dbReference type="RefSeq" id="WP_081592307.1">
    <property type="nucleotide sequence ID" value="NZ_UGRY01000002.1"/>
</dbReference>
<evidence type="ECO:0000256" key="1">
    <source>
        <dbReference type="SAM" id="MobiDB-lite"/>
    </source>
</evidence>
<name>A0A378YQI5_9NOCA</name>
<dbReference type="InterPro" id="IPR008912">
    <property type="entry name" value="Uncharacterised_CoxE"/>
</dbReference>
<dbReference type="PIRSF" id="PIRSF010256">
    <property type="entry name" value="CoxE_vWa"/>
    <property type="match status" value="1"/>
</dbReference>
<dbReference type="InterPro" id="IPR036465">
    <property type="entry name" value="vWFA_dom_sf"/>
</dbReference>
<feature type="region of interest" description="Disordered" evidence="1">
    <location>
        <begin position="15"/>
        <end position="37"/>
    </location>
</feature>
<reference evidence="2 3" key="1">
    <citation type="submission" date="2018-06" db="EMBL/GenBank/DDBJ databases">
        <authorList>
            <consortium name="Pathogen Informatics"/>
            <person name="Doyle S."/>
        </authorList>
    </citation>
    <scope>NUCLEOTIDE SEQUENCE [LARGE SCALE GENOMIC DNA]</scope>
    <source>
        <strain evidence="2 3">NCTC1934</strain>
    </source>
</reference>
<evidence type="ECO:0000313" key="3">
    <source>
        <dbReference type="Proteomes" id="UP000255467"/>
    </source>
</evidence>
<gene>
    <name evidence="2" type="ORF">NCTC1934_03441</name>
</gene>
<proteinExistence type="predicted"/>
<dbReference type="SUPFAM" id="SSF53300">
    <property type="entry name" value="vWA-like"/>
    <property type="match status" value="1"/>
</dbReference>
<dbReference type="Proteomes" id="UP000255467">
    <property type="component" value="Unassembled WGS sequence"/>
</dbReference>
<dbReference type="InterPro" id="IPR011195">
    <property type="entry name" value="UCP010256"/>
</dbReference>
<dbReference type="Pfam" id="PF05762">
    <property type="entry name" value="VWA_CoxE"/>
    <property type="match status" value="1"/>
</dbReference>
<sequence length="504" mass="54957">MVGGVPNTPRALVSAAKRAVSGGSAPGARGQAELGPTAPHGLSGHLVGFVEALRARGIPVGPSETVDAGRVVTVLDLMDREVLREGLACALLRRTSQRTTFDGLFDLWFPAALGERVGAEDIEIPHRPDGSVDIIALRKMLGELLAQDPSGERAQQLQLLAAQLVEEMGQYQSASGPSFSAYQALKDLQPELLVSKLLAGLAAGMDTDAAPSEFDNEVARRAARQRVKAFRGTVEAETRRRVAERLGRERVATYGVQRQAEDADFLRLSENELAELRRSSQRLARVLASRLASRRRRARRGEIDLRKTLRKSMSTGGVPVNLVTRKPRPGRPDLVLLCDISGSVAGFSSFTMVLVNALREQFSRVRIFAFVDRVDEVTGLFDQVTPLDQVTKRIFTETRVVGIEGHSDYGSALRGFADDFPDAVTSRTSLLILGDARTNYRDPELAVLSGLAATAKHSYWLNPEAEKMWGTGDSAARKYAEIVEMHECRNARQLTAVVGRLLPI</sequence>
<dbReference type="OrthoDB" id="5174525at2"/>